<dbReference type="GO" id="GO:0005634">
    <property type="term" value="C:nucleus"/>
    <property type="evidence" value="ECO:0007669"/>
    <property type="project" value="UniProtKB-SubCell"/>
</dbReference>
<keyword evidence="7" id="KW-0131">Cell cycle</keyword>
<dbReference type="InterPro" id="IPR053016">
    <property type="entry name" value="CTF18-RFC_complex"/>
</dbReference>
<evidence type="ECO:0000313" key="12">
    <source>
        <dbReference type="EMBL" id="ELU18785.1"/>
    </source>
</evidence>
<name>R7VMG2_CAPTE</name>
<reference evidence="12 14" key="2">
    <citation type="journal article" date="2013" name="Nature">
        <title>Insights into bilaterian evolution from three spiralian genomes.</title>
        <authorList>
            <person name="Simakov O."/>
            <person name="Marletaz F."/>
            <person name="Cho S.J."/>
            <person name="Edsinger-Gonzales E."/>
            <person name="Havlak P."/>
            <person name="Hellsten U."/>
            <person name="Kuo D.H."/>
            <person name="Larsson T."/>
            <person name="Lv J."/>
            <person name="Arendt D."/>
            <person name="Savage R."/>
            <person name="Osoegawa K."/>
            <person name="de Jong P."/>
            <person name="Grimwood J."/>
            <person name="Chapman J.A."/>
            <person name="Shapiro H."/>
            <person name="Aerts A."/>
            <person name="Otillar R.P."/>
            <person name="Terry A.Y."/>
            <person name="Boore J.L."/>
            <person name="Grigoriev I.V."/>
            <person name="Lindberg D.R."/>
            <person name="Seaver E.C."/>
            <person name="Weisblat D.A."/>
            <person name="Putnam N.H."/>
            <person name="Rokhsar D.S."/>
        </authorList>
    </citation>
    <scope>NUCLEOTIDE SEQUENCE</scope>
    <source>
        <strain evidence="12 14">I ESC-2004</strain>
    </source>
</reference>
<reference evidence="14" key="1">
    <citation type="submission" date="2012-12" db="EMBL/GenBank/DDBJ databases">
        <authorList>
            <person name="Hellsten U."/>
            <person name="Grimwood J."/>
            <person name="Chapman J.A."/>
            <person name="Shapiro H."/>
            <person name="Aerts A."/>
            <person name="Otillar R.P."/>
            <person name="Terry A.Y."/>
            <person name="Boore J.L."/>
            <person name="Simakov O."/>
            <person name="Marletaz F."/>
            <person name="Cho S.-J."/>
            <person name="Edsinger-Gonzales E."/>
            <person name="Havlak P."/>
            <person name="Kuo D.-H."/>
            <person name="Larsson T."/>
            <person name="Lv J."/>
            <person name="Arendt D."/>
            <person name="Savage R."/>
            <person name="Osoegawa K."/>
            <person name="de Jong P."/>
            <person name="Lindberg D.R."/>
            <person name="Seaver E.C."/>
            <person name="Weisblat D.A."/>
            <person name="Putnam N.H."/>
            <person name="Grigoriev I.V."/>
            <person name="Rokhsar D.S."/>
        </authorList>
    </citation>
    <scope>NUCLEOTIDE SEQUENCE</scope>
    <source>
        <strain evidence="14">I ESC-2004</strain>
    </source>
</reference>
<dbReference type="EnsemblMetazoa" id="CapteT147267">
    <property type="protein sequence ID" value="CapteP147267"/>
    <property type="gene ID" value="CapteG147267"/>
</dbReference>
<evidence type="ECO:0000259" key="11">
    <source>
        <dbReference type="SMART" id="SM00382"/>
    </source>
</evidence>
<evidence type="ECO:0000256" key="1">
    <source>
        <dbReference type="ARBA" id="ARBA00004123"/>
    </source>
</evidence>
<dbReference type="InterPro" id="IPR027417">
    <property type="entry name" value="P-loop_NTPase"/>
</dbReference>
<dbReference type="Gene3D" id="1.10.8.60">
    <property type="match status" value="1"/>
</dbReference>
<keyword evidence="2" id="KW-0235">DNA replication</keyword>
<comment type="subcellular location">
    <subcellularLocation>
        <location evidence="1">Nucleus</location>
    </subcellularLocation>
</comment>
<feature type="chain" id="PRO_5008789246" description="AAA+ ATPase domain-containing protein" evidence="10">
    <location>
        <begin position="29"/>
        <end position="732"/>
    </location>
</feature>
<evidence type="ECO:0000256" key="4">
    <source>
        <dbReference type="ARBA" id="ARBA00022840"/>
    </source>
</evidence>
<evidence type="ECO:0000313" key="13">
    <source>
        <dbReference type="EnsemblMetazoa" id="CapteP147267"/>
    </source>
</evidence>
<evidence type="ECO:0000256" key="7">
    <source>
        <dbReference type="ARBA" id="ARBA00023306"/>
    </source>
</evidence>
<evidence type="ECO:0000256" key="2">
    <source>
        <dbReference type="ARBA" id="ARBA00022705"/>
    </source>
</evidence>
<evidence type="ECO:0000256" key="5">
    <source>
        <dbReference type="ARBA" id="ARBA00023125"/>
    </source>
</evidence>
<keyword evidence="3" id="KW-0547">Nucleotide-binding</keyword>
<evidence type="ECO:0000313" key="14">
    <source>
        <dbReference type="Proteomes" id="UP000014760"/>
    </source>
</evidence>
<accession>R7VMG2</accession>
<dbReference type="SUPFAM" id="SSF52540">
    <property type="entry name" value="P-loop containing nucleoside triphosphate hydrolases"/>
    <property type="match status" value="1"/>
</dbReference>
<evidence type="ECO:0000256" key="8">
    <source>
        <dbReference type="ARBA" id="ARBA00043975"/>
    </source>
</evidence>
<keyword evidence="4" id="KW-0067">ATP-binding</keyword>
<feature type="region of interest" description="Disordered" evidence="9">
    <location>
        <begin position="81"/>
        <end position="102"/>
    </location>
</feature>
<dbReference type="PANTHER" id="PTHR46765">
    <property type="entry name" value="P-LOOP CONTAINING NUCLEOSIDE TRIPHOSPHATE HYDROLASES SUPERFAMILY PROTEIN"/>
    <property type="match status" value="1"/>
</dbReference>
<dbReference type="STRING" id="283909.R7VMG2"/>
<dbReference type="GO" id="GO:0016887">
    <property type="term" value="F:ATP hydrolysis activity"/>
    <property type="evidence" value="ECO:0007669"/>
    <property type="project" value="InterPro"/>
</dbReference>
<dbReference type="Proteomes" id="UP000014760">
    <property type="component" value="Unassembled WGS sequence"/>
</dbReference>
<dbReference type="InterPro" id="IPR003593">
    <property type="entry name" value="AAA+_ATPase"/>
</dbReference>
<keyword evidence="14" id="KW-1185">Reference proteome</keyword>
<dbReference type="CDD" id="cd18140">
    <property type="entry name" value="HLD_clamp_RFC"/>
    <property type="match status" value="1"/>
</dbReference>
<protein>
    <recommendedName>
        <fullName evidence="11">AAA+ ATPase domain-containing protein</fullName>
    </recommendedName>
</protein>
<dbReference type="Gene3D" id="3.40.50.300">
    <property type="entry name" value="P-loop containing nucleotide triphosphate hydrolases"/>
    <property type="match status" value="1"/>
</dbReference>
<gene>
    <name evidence="12" type="ORF">CAPTEDRAFT_147267</name>
</gene>
<dbReference type="InterPro" id="IPR047854">
    <property type="entry name" value="RFC_lid"/>
</dbReference>
<dbReference type="InterPro" id="IPR003959">
    <property type="entry name" value="ATPase_AAA_core"/>
</dbReference>
<feature type="signal peptide" evidence="10">
    <location>
        <begin position="1"/>
        <end position="28"/>
    </location>
</feature>
<dbReference type="EMBL" id="KB291799">
    <property type="protein sequence ID" value="ELU18785.1"/>
    <property type="molecule type" value="Genomic_DNA"/>
</dbReference>
<dbReference type="SMART" id="SM00382">
    <property type="entry name" value="AAA"/>
    <property type="match status" value="1"/>
</dbReference>
<dbReference type="Pfam" id="PF00004">
    <property type="entry name" value="AAA"/>
    <property type="match status" value="1"/>
</dbReference>
<dbReference type="AlphaFoldDB" id="R7VMG2"/>
<sequence>MSVLSLLCLFIFSLTVLYLFYICSNNNAEDIVQNNLPPLEDHSLWVERYSPRNYMDLLSDESTNRTLLRWLKQWEYVVHGKEREKEPKPKENTKTQHQQDGGKAPWVLAAEALSQLDEHNRPIHKVALLHGPPGLGKTTLAHIVAKHAGYNVVEMNASDDRSADIFEQKIEAATQMKSVLESDPKPNCLIIDEIDGAPTVGGLSCFISHDVIFTQPAINMLLTVIKGDKKSKKKRKDHGILRRPIICICNDLYTPSLRNLRALAFVIKFPLTLASKLANRLLQVSKHESLRTDLSTLMSLCEKTDNDIRSCLNTLQFISRTSQELSLKSVNAMSIGQKDVQKSLMSVWQNVFQIPKQKRKHYINPYDRDADPSKNQEDMMAASTVQTSRFDAMLHTAQAAGEHEKVLQGLYDNFLEAKTKDPSMFGVVQAYDWLMFEDEVNQLIARSQDYAMWAYLPFLPVAFHFLFASNSPHKLNYPKTSFEFHSKRTQTEHLLTSLLADVSVDVRKSINLQVLVLDLLPLLLSIIQPPLRPVNIQLYSAAEKKCMSALIETMIAFKLSYKQEVTSDGQSNFILQPNLDDVALFPGLKRSQKQFSYAAKQLIAREIDVERMRRAEGTSLHQRQLASLQFKSTSGTYTRNGGLRERQSCMHPTSQVHEALDFFGRPIIRKSPAEEAVKAGDHSLTCILREGDEYSYFPAIKDNNIIGGDVWFRFKEGYTNAVRKTVRISDLL</sequence>
<dbReference type="GO" id="GO:0005524">
    <property type="term" value="F:ATP binding"/>
    <property type="evidence" value="ECO:0007669"/>
    <property type="project" value="UniProtKB-KW"/>
</dbReference>
<dbReference type="GO" id="GO:0006260">
    <property type="term" value="P:DNA replication"/>
    <property type="evidence" value="ECO:0007669"/>
    <property type="project" value="UniProtKB-KW"/>
</dbReference>
<reference evidence="13" key="3">
    <citation type="submission" date="2015-06" db="UniProtKB">
        <authorList>
            <consortium name="EnsemblMetazoa"/>
        </authorList>
    </citation>
    <scope>IDENTIFICATION</scope>
</reference>
<evidence type="ECO:0000256" key="3">
    <source>
        <dbReference type="ARBA" id="ARBA00022741"/>
    </source>
</evidence>
<keyword evidence="10" id="KW-0732">Signal</keyword>
<feature type="domain" description="AAA+ ATPase" evidence="11">
    <location>
        <begin position="123"/>
        <end position="273"/>
    </location>
</feature>
<dbReference type="HOGENOM" id="CLU_004894_4_0_1"/>
<organism evidence="12">
    <name type="scientific">Capitella teleta</name>
    <name type="common">Polychaete worm</name>
    <dbReference type="NCBI Taxonomy" id="283909"/>
    <lineage>
        <taxon>Eukaryota</taxon>
        <taxon>Metazoa</taxon>
        <taxon>Spiralia</taxon>
        <taxon>Lophotrochozoa</taxon>
        <taxon>Annelida</taxon>
        <taxon>Polychaeta</taxon>
        <taxon>Sedentaria</taxon>
        <taxon>Scolecida</taxon>
        <taxon>Capitellidae</taxon>
        <taxon>Capitella</taxon>
    </lineage>
</organism>
<keyword evidence="6" id="KW-0539">Nucleus</keyword>
<feature type="compositionally biased region" description="Basic and acidic residues" evidence="9">
    <location>
        <begin position="81"/>
        <end position="94"/>
    </location>
</feature>
<dbReference type="FunCoup" id="R7VMG2">
    <property type="interactions" value="1458"/>
</dbReference>
<comment type="similarity">
    <text evidence="8">Belongs to the activator 1 small subunits family. CTF18 subfamily.</text>
</comment>
<dbReference type="GO" id="GO:0003677">
    <property type="term" value="F:DNA binding"/>
    <property type="evidence" value="ECO:0007669"/>
    <property type="project" value="UniProtKB-KW"/>
</dbReference>
<dbReference type="OrthoDB" id="2195431at2759"/>
<dbReference type="EMBL" id="AMQN01000531">
    <property type="status" value="NOT_ANNOTATED_CDS"/>
    <property type="molecule type" value="Genomic_DNA"/>
</dbReference>
<dbReference type="CDD" id="cd00009">
    <property type="entry name" value="AAA"/>
    <property type="match status" value="1"/>
</dbReference>
<dbReference type="OMA" id="RWLKGWE"/>
<dbReference type="PANTHER" id="PTHR46765:SF1">
    <property type="entry name" value="P-LOOP CONTAINING NUCLEOSIDE TRIPHOSPHATE HYDROLASES SUPERFAMILY PROTEIN"/>
    <property type="match status" value="1"/>
</dbReference>
<evidence type="ECO:0000256" key="6">
    <source>
        <dbReference type="ARBA" id="ARBA00023242"/>
    </source>
</evidence>
<proteinExistence type="inferred from homology"/>
<evidence type="ECO:0000256" key="9">
    <source>
        <dbReference type="SAM" id="MobiDB-lite"/>
    </source>
</evidence>
<evidence type="ECO:0000256" key="10">
    <source>
        <dbReference type="SAM" id="SignalP"/>
    </source>
</evidence>
<keyword evidence="5" id="KW-0238">DNA-binding</keyword>